<comment type="caution">
    <text evidence="2">The sequence shown here is derived from an EMBL/GenBank/DDBJ whole genome shotgun (WGS) entry which is preliminary data.</text>
</comment>
<proteinExistence type="predicted"/>
<accession>A0AAD7AXM4</accession>
<feature type="compositionally biased region" description="Polar residues" evidence="1">
    <location>
        <begin position="286"/>
        <end position="295"/>
    </location>
</feature>
<evidence type="ECO:0000313" key="2">
    <source>
        <dbReference type="EMBL" id="KAJ7602373.1"/>
    </source>
</evidence>
<feature type="region of interest" description="Disordered" evidence="1">
    <location>
        <begin position="282"/>
        <end position="317"/>
    </location>
</feature>
<gene>
    <name evidence="2" type="ORF">B0H17DRAFT_1189951</name>
</gene>
<organism evidence="2 3">
    <name type="scientific">Mycena rosella</name>
    <name type="common">Pink bonnet</name>
    <name type="synonym">Agaricus rosellus</name>
    <dbReference type="NCBI Taxonomy" id="1033263"/>
    <lineage>
        <taxon>Eukaryota</taxon>
        <taxon>Fungi</taxon>
        <taxon>Dikarya</taxon>
        <taxon>Basidiomycota</taxon>
        <taxon>Agaricomycotina</taxon>
        <taxon>Agaricomycetes</taxon>
        <taxon>Agaricomycetidae</taxon>
        <taxon>Agaricales</taxon>
        <taxon>Marasmiineae</taxon>
        <taxon>Mycenaceae</taxon>
        <taxon>Mycena</taxon>
    </lineage>
</organism>
<dbReference type="AlphaFoldDB" id="A0AAD7AXM4"/>
<evidence type="ECO:0000256" key="1">
    <source>
        <dbReference type="SAM" id="MobiDB-lite"/>
    </source>
</evidence>
<evidence type="ECO:0000313" key="3">
    <source>
        <dbReference type="Proteomes" id="UP001221757"/>
    </source>
</evidence>
<keyword evidence="3" id="KW-1185">Reference proteome</keyword>
<name>A0AAD7AXM4_MYCRO</name>
<reference evidence="2" key="1">
    <citation type="submission" date="2023-03" db="EMBL/GenBank/DDBJ databases">
        <title>Massive genome expansion in bonnet fungi (Mycena s.s.) driven by repeated elements and novel gene families across ecological guilds.</title>
        <authorList>
            <consortium name="Lawrence Berkeley National Laboratory"/>
            <person name="Harder C.B."/>
            <person name="Miyauchi S."/>
            <person name="Viragh M."/>
            <person name="Kuo A."/>
            <person name="Thoen E."/>
            <person name="Andreopoulos B."/>
            <person name="Lu D."/>
            <person name="Skrede I."/>
            <person name="Drula E."/>
            <person name="Henrissat B."/>
            <person name="Morin E."/>
            <person name="Kohler A."/>
            <person name="Barry K."/>
            <person name="LaButti K."/>
            <person name="Morin E."/>
            <person name="Salamov A."/>
            <person name="Lipzen A."/>
            <person name="Mereny Z."/>
            <person name="Hegedus B."/>
            <person name="Baldrian P."/>
            <person name="Stursova M."/>
            <person name="Weitz H."/>
            <person name="Taylor A."/>
            <person name="Grigoriev I.V."/>
            <person name="Nagy L.G."/>
            <person name="Martin F."/>
            <person name="Kauserud H."/>
        </authorList>
    </citation>
    <scope>NUCLEOTIDE SEQUENCE</scope>
    <source>
        <strain evidence="2">CBHHK067</strain>
    </source>
</reference>
<feature type="region of interest" description="Disordered" evidence="1">
    <location>
        <begin position="49"/>
        <end position="71"/>
    </location>
</feature>
<protein>
    <submittedName>
        <fullName evidence="2">Uncharacterized protein</fullName>
    </submittedName>
</protein>
<dbReference type="EMBL" id="JARKIE010001400">
    <property type="protein sequence ID" value="KAJ7602373.1"/>
    <property type="molecule type" value="Genomic_DNA"/>
</dbReference>
<dbReference type="Proteomes" id="UP001221757">
    <property type="component" value="Unassembled WGS sequence"/>
</dbReference>
<sequence>MVKGVKEECLKSFPFVCLKVLPGHPAEFSLCRNRFPAWRVGFSVNSGVPPCRRPHPTSQPPPTTSATSLEDEASATLRVRICAKRQVFIDEMEAAVALILLPIPDKATSTVKDRMAIHHQNDEAEAIVREPIAHRLDKWEQSLAPEERNILLALVALDPKEVVKWDAHPSWQCPAEMRRKLGTLSRWFQEISWGHYFHGLLRGVRIVELDTVRRIRSLISFPHSSKPLGLPVRCPPSSMNLGHRCLVPFSTLQVRVKSRFKKTNRIQVPYLGVKLFDKDDSCRSDLPSSDSNGGTSDRAKHPHRARSGSSKGMRCRRAADARAPAAAGLRGAGIGCADGGGAQWGWGAMLLSPECELAQCWLKV</sequence>